<gene>
    <name evidence="2" type="ORF">BCR35DRAFT_328108</name>
</gene>
<dbReference type="Pfam" id="PF03962">
    <property type="entry name" value="Mnd1"/>
    <property type="match status" value="1"/>
</dbReference>
<accession>A0A1Y2G4R3</accession>
<dbReference type="InterPro" id="IPR040453">
    <property type="entry name" value="Mnd1_HTH"/>
</dbReference>
<sequence>MVKYLATPIQLQLTPHSLQSKKGLSLEEKRTRLLDLFKETKEFYKLQELEKLAPKTKGITAMSVKEVLQGLVDDGLVKSKLVFVSARFRSHRSLVPPSSLYWHFPSDAAASIISRHSKLKDSVEGMRSRAAAEEEIIASEMLGREETENRAELLQRFDVAQAQLQQLKEEETEYTGCDPRVFASKENVSAALCYIRDQVGVEMRDNLRAQFNIDEEWEDLSFA</sequence>
<dbReference type="FunCoup" id="A0A1Y2G4R3">
    <property type="interactions" value="82"/>
</dbReference>
<feature type="domain" description="Mnd1 HTH" evidence="1">
    <location>
        <begin position="33"/>
        <end position="80"/>
    </location>
</feature>
<evidence type="ECO:0000313" key="2">
    <source>
        <dbReference type="EMBL" id="ORY91502.1"/>
    </source>
</evidence>
<evidence type="ECO:0000259" key="1">
    <source>
        <dbReference type="Pfam" id="PF03962"/>
    </source>
</evidence>
<reference evidence="2 3" key="1">
    <citation type="submission" date="2016-07" db="EMBL/GenBank/DDBJ databases">
        <title>Pervasive Adenine N6-methylation of Active Genes in Fungi.</title>
        <authorList>
            <consortium name="DOE Joint Genome Institute"/>
            <person name="Mondo S.J."/>
            <person name="Dannebaum R.O."/>
            <person name="Kuo R.C."/>
            <person name="Labutti K."/>
            <person name="Haridas S."/>
            <person name="Kuo A."/>
            <person name="Salamov A."/>
            <person name="Ahrendt S.R."/>
            <person name="Lipzen A."/>
            <person name="Sullivan W."/>
            <person name="Andreopoulos W.B."/>
            <person name="Clum A."/>
            <person name="Lindquist E."/>
            <person name="Daum C."/>
            <person name="Ramamoorthy G.K."/>
            <person name="Gryganskyi A."/>
            <person name="Culley D."/>
            <person name="Magnuson J.K."/>
            <person name="James T.Y."/>
            <person name="O'Malley M.A."/>
            <person name="Stajich J.E."/>
            <person name="Spatafora J.W."/>
            <person name="Visel A."/>
            <person name="Grigoriev I.V."/>
        </authorList>
    </citation>
    <scope>NUCLEOTIDE SEQUENCE [LARGE SCALE GENOMIC DNA]</scope>
    <source>
        <strain evidence="2 3">62-1032</strain>
    </source>
</reference>
<name>A0A1Y2G4R3_9BASI</name>
<dbReference type="InParanoid" id="A0A1Y2G4R3"/>
<evidence type="ECO:0000313" key="3">
    <source>
        <dbReference type="Proteomes" id="UP000193467"/>
    </source>
</evidence>
<keyword evidence="3" id="KW-1185">Reference proteome</keyword>
<proteinExistence type="predicted"/>
<dbReference type="Proteomes" id="UP000193467">
    <property type="component" value="Unassembled WGS sequence"/>
</dbReference>
<dbReference type="STRING" id="106004.A0A1Y2G4R3"/>
<dbReference type="EMBL" id="MCGR01000002">
    <property type="protein sequence ID" value="ORY91502.1"/>
    <property type="molecule type" value="Genomic_DNA"/>
</dbReference>
<dbReference type="AlphaFoldDB" id="A0A1Y2G4R3"/>
<comment type="caution">
    <text evidence="2">The sequence shown here is derived from an EMBL/GenBank/DDBJ whole genome shotgun (WGS) entry which is preliminary data.</text>
</comment>
<dbReference type="OrthoDB" id="273345at2759"/>
<organism evidence="2 3">
    <name type="scientific">Leucosporidium creatinivorum</name>
    <dbReference type="NCBI Taxonomy" id="106004"/>
    <lineage>
        <taxon>Eukaryota</taxon>
        <taxon>Fungi</taxon>
        <taxon>Dikarya</taxon>
        <taxon>Basidiomycota</taxon>
        <taxon>Pucciniomycotina</taxon>
        <taxon>Microbotryomycetes</taxon>
        <taxon>Leucosporidiales</taxon>
        <taxon>Leucosporidium</taxon>
    </lineage>
</organism>
<protein>
    <submittedName>
        <fullName evidence="2">Mnd1 family-domain-containing protein</fullName>
    </submittedName>
</protein>